<name>A0A9P4IIP2_9PEZI</name>
<dbReference type="AlphaFoldDB" id="A0A9P4IIP2"/>
<dbReference type="Proteomes" id="UP000799772">
    <property type="component" value="Unassembled WGS sequence"/>
</dbReference>
<reference evidence="1" key="1">
    <citation type="journal article" date="2020" name="Stud. Mycol.">
        <title>101 Dothideomycetes genomes: a test case for predicting lifestyles and emergence of pathogens.</title>
        <authorList>
            <person name="Haridas S."/>
            <person name="Albert R."/>
            <person name="Binder M."/>
            <person name="Bloem J."/>
            <person name="Labutti K."/>
            <person name="Salamov A."/>
            <person name="Andreopoulos B."/>
            <person name="Baker S."/>
            <person name="Barry K."/>
            <person name="Bills G."/>
            <person name="Bluhm B."/>
            <person name="Cannon C."/>
            <person name="Castanera R."/>
            <person name="Culley D."/>
            <person name="Daum C."/>
            <person name="Ezra D."/>
            <person name="Gonzalez J."/>
            <person name="Henrissat B."/>
            <person name="Kuo A."/>
            <person name="Liang C."/>
            <person name="Lipzen A."/>
            <person name="Lutzoni F."/>
            <person name="Magnuson J."/>
            <person name="Mondo S."/>
            <person name="Nolan M."/>
            <person name="Ohm R."/>
            <person name="Pangilinan J."/>
            <person name="Park H.-J."/>
            <person name="Ramirez L."/>
            <person name="Alfaro M."/>
            <person name="Sun H."/>
            <person name="Tritt A."/>
            <person name="Yoshinaga Y."/>
            <person name="Zwiers L.-H."/>
            <person name="Turgeon B."/>
            <person name="Goodwin S."/>
            <person name="Spatafora J."/>
            <person name="Crous P."/>
            <person name="Grigoriev I."/>
        </authorList>
    </citation>
    <scope>NUCLEOTIDE SEQUENCE</scope>
    <source>
        <strain evidence="1">CBS 133067</strain>
    </source>
</reference>
<keyword evidence="2" id="KW-1185">Reference proteome</keyword>
<evidence type="ECO:0000313" key="2">
    <source>
        <dbReference type="Proteomes" id="UP000799772"/>
    </source>
</evidence>
<dbReference type="EMBL" id="ML978125">
    <property type="protein sequence ID" value="KAF2100013.1"/>
    <property type="molecule type" value="Genomic_DNA"/>
</dbReference>
<gene>
    <name evidence="1" type="ORF">NA57DRAFT_65827</name>
</gene>
<sequence>MPLSIKSINGDTCFLLTFTPPIAPRSSSPGLFPGSFTILVDPWLTGPTHIISPGFSTTKQSRQPCIKSLAELEDELDLILVSQDKPDHCNKATLKQLSPHTAATIVSTPVAAKKIRSWNHFDRRSISSLPSYDPTNSNSVYRISLHPPSPRGSPGEITITILAPKFDMSGLHNAIGITYRPPSTVLSQNHGSYINLPMTPPLTPMSPTFQSSTLSPSPYNNREKTLSVLYSPHGAPYPLVKSWAQNHLVKEGALPLTALIHSFDVVENPWYLGGIITTGFPGGCEIARNLQAKAWIGAHDAEKEVSGLGVKLLQTKKFGLDDIKRHLDENGIDVLDNKSRSRMDVVVLDVGEETQIPAM</sequence>
<dbReference type="PANTHER" id="PTHR36142">
    <property type="entry name" value="METALLO-HYDROLASE/OXIDOREDUCTASE SUPERFAMILY PROTEIN"/>
    <property type="match status" value="1"/>
</dbReference>
<organism evidence="1 2">
    <name type="scientific">Rhizodiscina lignyota</name>
    <dbReference type="NCBI Taxonomy" id="1504668"/>
    <lineage>
        <taxon>Eukaryota</taxon>
        <taxon>Fungi</taxon>
        <taxon>Dikarya</taxon>
        <taxon>Ascomycota</taxon>
        <taxon>Pezizomycotina</taxon>
        <taxon>Dothideomycetes</taxon>
        <taxon>Pleosporomycetidae</taxon>
        <taxon>Aulographales</taxon>
        <taxon>Rhizodiscinaceae</taxon>
        <taxon>Rhizodiscina</taxon>
    </lineage>
</organism>
<dbReference type="Gene3D" id="3.60.15.10">
    <property type="entry name" value="Ribonuclease Z/Hydroxyacylglutathione hydrolase-like"/>
    <property type="match status" value="1"/>
</dbReference>
<evidence type="ECO:0000313" key="1">
    <source>
        <dbReference type="EMBL" id="KAF2100013.1"/>
    </source>
</evidence>
<comment type="caution">
    <text evidence="1">The sequence shown here is derived from an EMBL/GenBank/DDBJ whole genome shotgun (WGS) entry which is preliminary data.</text>
</comment>
<dbReference type="InterPro" id="IPR036866">
    <property type="entry name" value="RibonucZ/Hydroxyglut_hydro"/>
</dbReference>
<dbReference type="OrthoDB" id="332863at2759"/>
<protein>
    <submittedName>
        <fullName evidence="1">Uncharacterized protein</fullName>
    </submittedName>
</protein>
<proteinExistence type="predicted"/>
<dbReference type="PANTHER" id="PTHR36142:SF5">
    <property type="entry name" value="METALLO-BETA-LACTAMASE DOMAIN-CONTAINING PROTEIN"/>
    <property type="match status" value="1"/>
</dbReference>
<accession>A0A9P4IIP2</accession>